<sequence>MAVSSRKDSLFYIQIIHLHSKILFRKVAVQRWLFIWITFFTGPIVMKHIELCPKSTDNKGISTKKTE</sequence>
<evidence type="ECO:0000313" key="3">
    <source>
        <dbReference type="Proteomes" id="UP000247973"/>
    </source>
</evidence>
<keyword evidence="3" id="KW-1185">Reference proteome</keyword>
<evidence type="ECO:0000256" key="1">
    <source>
        <dbReference type="SAM" id="Phobius"/>
    </source>
</evidence>
<organism evidence="2 3">
    <name type="scientific">Dysgonomonas alginatilytica</name>
    <dbReference type="NCBI Taxonomy" id="1605892"/>
    <lineage>
        <taxon>Bacteria</taxon>
        <taxon>Pseudomonadati</taxon>
        <taxon>Bacteroidota</taxon>
        <taxon>Bacteroidia</taxon>
        <taxon>Bacteroidales</taxon>
        <taxon>Dysgonomonadaceae</taxon>
        <taxon>Dysgonomonas</taxon>
    </lineage>
</organism>
<reference evidence="2 3" key="1">
    <citation type="submission" date="2018-03" db="EMBL/GenBank/DDBJ databases">
        <title>Genomic Encyclopedia of Archaeal and Bacterial Type Strains, Phase II (KMG-II): from individual species to whole genera.</title>
        <authorList>
            <person name="Goeker M."/>
        </authorList>
    </citation>
    <scope>NUCLEOTIDE SEQUENCE [LARGE SCALE GENOMIC DNA]</scope>
    <source>
        <strain evidence="2 3">DSM 100214</strain>
    </source>
</reference>
<dbReference type="EMBL" id="QICL01000001">
    <property type="protein sequence ID" value="PXV69267.1"/>
    <property type="molecule type" value="Genomic_DNA"/>
</dbReference>
<dbReference type="AlphaFoldDB" id="A0A2V3PU76"/>
<keyword evidence="1" id="KW-0812">Transmembrane</keyword>
<gene>
    <name evidence="2" type="ORF">CLV62_101536</name>
</gene>
<evidence type="ECO:0000313" key="2">
    <source>
        <dbReference type="EMBL" id="PXV69267.1"/>
    </source>
</evidence>
<dbReference type="Proteomes" id="UP000247973">
    <property type="component" value="Unassembled WGS sequence"/>
</dbReference>
<accession>A0A2V3PU76</accession>
<protein>
    <submittedName>
        <fullName evidence="2">Uncharacterized protein</fullName>
    </submittedName>
</protein>
<name>A0A2V3PU76_9BACT</name>
<proteinExistence type="predicted"/>
<keyword evidence="1" id="KW-0472">Membrane</keyword>
<keyword evidence="1" id="KW-1133">Transmembrane helix</keyword>
<feature type="transmembrane region" description="Helical" evidence="1">
    <location>
        <begin position="28"/>
        <end position="46"/>
    </location>
</feature>
<comment type="caution">
    <text evidence="2">The sequence shown here is derived from an EMBL/GenBank/DDBJ whole genome shotgun (WGS) entry which is preliminary data.</text>
</comment>